<name>A0A8B7BN36_PHODC</name>
<feature type="region of interest" description="Disordered" evidence="2">
    <location>
        <begin position="1"/>
        <end position="26"/>
    </location>
</feature>
<dbReference type="InterPro" id="IPR035969">
    <property type="entry name" value="Rab-GAP_TBC_sf"/>
</dbReference>
<proteinExistence type="predicted"/>
<evidence type="ECO:0000256" key="2">
    <source>
        <dbReference type="SAM" id="MobiDB-lite"/>
    </source>
</evidence>
<protein>
    <submittedName>
        <fullName evidence="5 6">TBC1 domain family member 5 homolog A-like isoform X1</fullName>
    </submittedName>
</protein>
<dbReference type="OrthoDB" id="27140at2759"/>
<evidence type="ECO:0000256" key="1">
    <source>
        <dbReference type="ARBA" id="ARBA00022468"/>
    </source>
</evidence>
<dbReference type="RefSeq" id="XP_038984770.1">
    <property type="nucleotide sequence ID" value="XM_039128842.1"/>
</dbReference>
<dbReference type="PANTHER" id="PTHR22957">
    <property type="entry name" value="TBC1 DOMAIN FAMILY MEMBER GTPASE-ACTIVATING PROTEIN"/>
    <property type="match status" value="1"/>
</dbReference>
<organism evidence="4 5">
    <name type="scientific">Phoenix dactylifera</name>
    <name type="common">Date palm</name>
    <dbReference type="NCBI Taxonomy" id="42345"/>
    <lineage>
        <taxon>Eukaryota</taxon>
        <taxon>Viridiplantae</taxon>
        <taxon>Streptophyta</taxon>
        <taxon>Embryophyta</taxon>
        <taxon>Tracheophyta</taxon>
        <taxon>Spermatophyta</taxon>
        <taxon>Magnoliopsida</taxon>
        <taxon>Liliopsida</taxon>
        <taxon>Arecaceae</taxon>
        <taxon>Coryphoideae</taxon>
        <taxon>Phoeniceae</taxon>
        <taxon>Phoenix</taxon>
    </lineage>
</organism>
<dbReference type="KEGG" id="pda:120111559"/>
<feature type="compositionally biased region" description="Low complexity" evidence="2">
    <location>
        <begin position="10"/>
        <end position="26"/>
    </location>
</feature>
<dbReference type="SMART" id="SM00164">
    <property type="entry name" value="TBC"/>
    <property type="match status" value="1"/>
</dbReference>
<evidence type="ECO:0000259" key="3">
    <source>
        <dbReference type="PROSITE" id="PS50086"/>
    </source>
</evidence>
<dbReference type="PROSITE" id="PS50086">
    <property type="entry name" value="TBC_RABGAP"/>
    <property type="match status" value="1"/>
</dbReference>
<dbReference type="FunFam" id="1.10.472.80:FF:000034">
    <property type="entry name" value="TBC1 domain family member 5"/>
    <property type="match status" value="1"/>
</dbReference>
<reference evidence="5 6" key="2">
    <citation type="submission" date="2025-04" db="UniProtKB">
        <authorList>
            <consortium name="RefSeq"/>
        </authorList>
    </citation>
    <scope>IDENTIFICATION</scope>
    <source>
        <tissue evidence="5 6">Young leaves</tissue>
    </source>
</reference>
<feature type="domain" description="Rab-GAP TBC" evidence="3">
    <location>
        <begin position="24"/>
        <end position="364"/>
    </location>
</feature>
<dbReference type="RefSeq" id="XP_008781758.1">
    <property type="nucleotide sequence ID" value="XM_008783536.4"/>
</dbReference>
<dbReference type="PANTHER" id="PTHR22957:SF337">
    <property type="entry name" value="TBC1 DOMAIN FAMILY MEMBER 5"/>
    <property type="match status" value="1"/>
</dbReference>
<dbReference type="SUPFAM" id="SSF47923">
    <property type="entry name" value="Ypt/Rab-GAP domain of gyp1p"/>
    <property type="match status" value="2"/>
</dbReference>
<dbReference type="GO" id="GO:0005737">
    <property type="term" value="C:cytoplasm"/>
    <property type="evidence" value="ECO:0007669"/>
    <property type="project" value="UniProtKB-ARBA"/>
</dbReference>
<accession>A0A8B7BN36</accession>
<sequence length="836" mass="92818">MATSQGETALPEPLSPSRSSSSGSRFSNLRGVRWRIDLGILPNSPASVDDLRRVAADSRRKYVQLKRRLLVNSHPSKDENRSSGVVMDDPLSQSPDSKWGRFFRNAELEKMLDQDLSRLYPELGSYFQKAACQSMLRQILLLWCLKHPEYGYRKGMHELLAPLLYVLHVDLQHLSQVQELYVDHFNDEFDGTSFSESDMVSDCSFKKTANMNRGTDSEKHFYGGAAKVSCLDKLDPDTRELFLMNDAYGAEGELGVILSEKFMEHDAYCMFDAVMSGSHGVVAMADFFSTSPAMGSGTELPPVVEASTTFYHLLHIVDSSLHNHLVELGVEPQYFALRWLRVLFGREFSLKDLLLIWDEIFSSPNHVSPSDIANDADFNLSLLCSPRGAFISAMAVSMLLHLRSSLLATEHATTCLQRLLNFPKDMSVKKLIEKAKSLQTLAFETNLSSCSPWGGTVRNKRAVRRAHSLSFDSASPRASPSSLPESYWEEKWRVLHRAEETHKTNGVSILSKIRNGSLKEKFGLFRVELDASMMETASEKKDVQSSIRHKILDNACQEGDPRVNLGEIGCNENPDISGTKESFYMDAEVGRDSPGEQADQNFMGGSSGVAEEACLSAKQLSVLCTAAGPRRMASEHDSEKSSVTSNSFVSDNDCKTGHKEELCSSNCRKKLLQDSEATSVTDVKLGQRTSSTQKHAAVLKEQRPLSGKFQWLWKFGRVSGERNLDDGKCVEQQKFSDVGGTCKDISEPLTCDGCCNSCGVSRKLEAEHKEVPGTLRSLGQSMLENIQVIESVFQQEQRQVGVADNSSSTILEAQGQVKIATALEELRKISGLLLEM</sequence>
<dbReference type="KEGG" id="pda:103701476"/>
<dbReference type="Gene3D" id="1.10.472.80">
    <property type="entry name" value="Ypt/Rab-GAP domain of gyp1p, domain 3"/>
    <property type="match status" value="1"/>
</dbReference>
<dbReference type="Proteomes" id="UP000228380">
    <property type="component" value="Chromosome 1"/>
</dbReference>
<keyword evidence="4" id="KW-1185">Reference proteome</keyword>
<reference evidence="4" key="1">
    <citation type="journal article" date="2019" name="Nat. Commun.">
        <title>Genome-wide association mapping of date palm fruit traits.</title>
        <authorList>
            <person name="Hazzouri K.M."/>
            <person name="Gros-Balthazard M."/>
            <person name="Flowers J.M."/>
            <person name="Copetti D."/>
            <person name="Lemansour A."/>
            <person name="Lebrun M."/>
            <person name="Masmoudi K."/>
            <person name="Ferrand S."/>
            <person name="Dhar M.I."/>
            <person name="Fresquez Z.A."/>
            <person name="Rosas U."/>
            <person name="Zhang J."/>
            <person name="Talag J."/>
            <person name="Lee S."/>
            <person name="Kudrna D."/>
            <person name="Powell R.F."/>
            <person name="Leitch I.J."/>
            <person name="Krueger R.R."/>
            <person name="Wing R.A."/>
            <person name="Amiri K.M.A."/>
            <person name="Purugganan M.D."/>
        </authorList>
    </citation>
    <scope>NUCLEOTIDE SEQUENCE [LARGE SCALE GENOMIC DNA]</scope>
    <source>
        <strain evidence="4">cv. Khalas</strain>
    </source>
</reference>
<dbReference type="GO" id="GO:0005096">
    <property type="term" value="F:GTPase activator activity"/>
    <property type="evidence" value="ECO:0007669"/>
    <property type="project" value="UniProtKB-KW"/>
</dbReference>
<dbReference type="Gene3D" id="1.10.8.270">
    <property type="entry name" value="putative rabgap domain of human tbc1 domain family member 14 like domains"/>
    <property type="match status" value="1"/>
</dbReference>
<keyword evidence="1" id="KW-0343">GTPase activation</keyword>
<dbReference type="AlphaFoldDB" id="A0A8B7BN36"/>
<evidence type="ECO:0000313" key="6">
    <source>
        <dbReference type="RefSeq" id="XP_038984770.1"/>
    </source>
</evidence>
<dbReference type="InterPro" id="IPR000195">
    <property type="entry name" value="Rab-GAP-TBC_dom"/>
</dbReference>
<evidence type="ECO:0000313" key="5">
    <source>
        <dbReference type="RefSeq" id="XP_008781758.1"/>
    </source>
</evidence>
<dbReference type="FunFam" id="1.10.8.270:FF:000011">
    <property type="entry name" value="TBC1 domain family member 5"/>
    <property type="match status" value="1"/>
</dbReference>
<gene>
    <name evidence="5" type="primary">LOC103701476</name>
    <name evidence="6" type="synonym">LOC120111559</name>
</gene>
<dbReference type="GeneID" id="103701476"/>
<feature type="region of interest" description="Disordered" evidence="2">
    <location>
        <begin position="73"/>
        <end position="92"/>
    </location>
</feature>
<evidence type="ECO:0000313" key="4">
    <source>
        <dbReference type="Proteomes" id="UP000228380"/>
    </source>
</evidence>
<dbReference type="Pfam" id="PF00566">
    <property type="entry name" value="RabGAP-TBC"/>
    <property type="match status" value="2"/>
</dbReference>